<dbReference type="SUPFAM" id="SSF55729">
    <property type="entry name" value="Acyl-CoA N-acyltransferases (Nat)"/>
    <property type="match status" value="1"/>
</dbReference>
<feature type="domain" description="N-acetyltransferase" evidence="1">
    <location>
        <begin position="2"/>
        <end position="57"/>
    </location>
</feature>
<keyword evidence="3" id="KW-1185">Reference proteome</keyword>
<protein>
    <recommendedName>
        <fullName evidence="1">N-acetyltransferase domain-containing protein</fullName>
    </recommendedName>
</protein>
<dbReference type="Gene3D" id="3.40.630.30">
    <property type="match status" value="1"/>
</dbReference>
<sequence length="91" mass="10852">MGIIIYRDHLWGQHIGQQALTAWIDHLFEVVALPHIGLTTWSGNQRMMALSQRIGMREEARVRQVRYWQGHYYDSVKYGVLRDEWLALRKE</sequence>
<dbReference type="AlphaFoldDB" id="A0A0R2MZZ0"/>
<gene>
    <name evidence="2" type="ORF">IV56_GL001546</name>
</gene>
<organism evidence="2 3">
    <name type="scientific">Lacticaseibacillus saniviri JCM 17471 = DSM 24301</name>
    <dbReference type="NCBI Taxonomy" id="1293598"/>
    <lineage>
        <taxon>Bacteria</taxon>
        <taxon>Bacillati</taxon>
        <taxon>Bacillota</taxon>
        <taxon>Bacilli</taxon>
        <taxon>Lactobacillales</taxon>
        <taxon>Lactobacillaceae</taxon>
        <taxon>Lacticaseibacillus</taxon>
    </lineage>
</organism>
<name>A0A0R2MZZ0_9LACO</name>
<dbReference type="Pfam" id="PF13302">
    <property type="entry name" value="Acetyltransf_3"/>
    <property type="match status" value="1"/>
</dbReference>
<accession>A0A0R2MZZ0</accession>
<evidence type="ECO:0000259" key="1">
    <source>
        <dbReference type="Pfam" id="PF13302"/>
    </source>
</evidence>
<dbReference type="PANTHER" id="PTHR43415">
    <property type="entry name" value="SPERMIDINE N(1)-ACETYLTRANSFERASE"/>
    <property type="match status" value="1"/>
</dbReference>
<comment type="caution">
    <text evidence="2">The sequence shown here is derived from an EMBL/GenBank/DDBJ whole genome shotgun (WGS) entry which is preliminary data.</text>
</comment>
<dbReference type="GO" id="GO:0016747">
    <property type="term" value="F:acyltransferase activity, transferring groups other than amino-acyl groups"/>
    <property type="evidence" value="ECO:0007669"/>
    <property type="project" value="InterPro"/>
</dbReference>
<dbReference type="InterPro" id="IPR000182">
    <property type="entry name" value="GNAT_dom"/>
</dbReference>
<dbReference type="EMBL" id="JQCE01000005">
    <property type="protein sequence ID" value="KRO18412.1"/>
    <property type="molecule type" value="Genomic_DNA"/>
</dbReference>
<dbReference type="STRING" id="1293598.IV56_GL001546"/>
<dbReference type="PANTHER" id="PTHR43415:SF4">
    <property type="entry name" value="N-ACETYLTRANSFERASE DOMAIN-CONTAINING PROTEIN"/>
    <property type="match status" value="1"/>
</dbReference>
<dbReference type="Proteomes" id="UP000050969">
    <property type="component" value="Unassembled WGS sequence"/>
</dbReference>
<evidence type="ECO:0000313" key="3">
    <source>
        <dbReference type="Proteomes" id="UP000050969"/>
    </source>
</evidence>
<proteinExistence type="predicted"/>
<reference evidence="2 3" key="1">
    <citation type="journal article" date="2015" name="Genome Announc.">
        <title>Expanding the biotechnology potential of lactobacilli through comparative genomics of 213 strains and associated genera.</title>
        <authorList>
            <person name="Sun Z."/>
            <person name="Harris H.M."/>
            <person name="McCann A."/>
            <person name="Guo C."/>
            <person name="Argimon S."/>
            <person name="Zhang W."/>
            <person name="Yang X."/>
            <person name="Jeffery I.B."/>
            <person name="Cooney J.C."/>
            <person name="Kagawa T.F."/>
            <person name="Liu W."/>
            <person name="Song Y."/>
            <person name="Salvetti E."/>
            <person name="Wrobel A."/>
            <person name="Rasinkangas P."/>
            <person name="Parkhill J."/>
            <person name="Rea M.C."/>
            <person name="O'Sullivan O."/>
            <person name="Ritari J."/>
            <person name="Douillard F.P."/>
            <person name="Paul Ross R."/>
            <person name="Yang R."/>
            <person name="Briner A.E."/>
            <person name="Felis G.E."/>
            <person name="de Vos W.M."/>
            <person name="Barrangou R."/>
            <person name="Klaenhammer T.R."/>
            <person name="Caufield P.W."/>
            <person name="Cui Y."/>
            <person name="Zhang H."/>
            <person name="O'Toole P.W."/>
        </authorList>
    </citation>
    <scope>NUCLEOTIDE SEQUENCE [LARGE SCALE GENOMIC DNA]</scope>
    <source>
        <strain evidence="2 3">DSM 24301</strain>
    </source>
</reference>
<dbReference type="InterPro" id="IPR016181">
    <property type="entry name" value="Acyl_CoA_acyltransferase"/>
</dbReference>
<evidence type="ECO:0000313" key="2">
    <source>
        <dbReference type="EMBL" id="KRO18412.1"/>
    </source>
</evidence>